<gene>
    <name evidence="9" type="primary">tatA</name>
    <name evidence="10" type="ORF">SAMN05421790_105216</name>
</gene>
<dbReference type="AlphaFoldDB" id="A0A1N7M5H0"/>
<dbReference type="NCBIfam" id="NF011430">
    <property type="entry name" value="PRK14861.1"/>
    <property type="match status" value="1"/>
</dbReference>
<evidence type="ECO:0000256" key="5">
    <source>
        <dbReference type="ARBA" id="ARBA00022927"/>
    </source>
</evidence>
<keyword evidence="6 9" id="KW-1133">Transmembrane helix</keyword>
<keyword evidence="3 9" id="KW-1003">Cell membrane</keyword>
<keyword evidence="5 9" id="KW-0653">Protein transport</keyword>
<evidence type="ECO:0000256" key="8">
    <source>
        <dbReference type="ARBA" id="ARBA00023136"/>
    </source>
</evidence>
<protein>
    <recommendedName>
        <fullName evidence="9">Sec-independent protein translocase protein TatA</fullName>
    </recommendedName>
</protein>
<dbReference type="GO" id="GO:0043953">
    <property type="term" value="P:protein transport by the Tat complex"/>
    <property type="evidence" value="ECO:0007669"/>
    <property type="project" value="UniProtKB-UniRule"/>
</dbReference>
<evidence type="ECO:0000256" key="1">
    <source>
        <dbReference type="ARBA" id="ARBA00004162"/>
    </source>
</evidence>
<dbReference type="PANTHER" id="PTHR42982:SF1">
    <property type="entry name" value="SEC-INDEPENDENT PROTEIN TRANSLOCASE PROTEIN TATA"/>
    <property type="match status" value="1"/>
</dbReference>
<feature type="transmembrane region" description="Helical" evidence="9">
    <location>
        <begin position="6"/>
        <end position="22"/>
    </location>
</feature>
<evidence type="ECO:0000256" key="4">
    <source>
        <dbReference type="ARBA" id="ARBA00022692"/>
    </source>
</evidence>
<comment type="subunit">
    <text evidence="9">Forms a complex with TatC.</text>
</comment>
<comment type="similarity">
    <text evidence="9">Belongs to the TatA/E family.</text>
</comment>
<dbReference type="GO" id="GO:0008320">
    <property type="term" value="F:protein transmembrane transporter activity"/>
    <property type="evidence" value="ECO:0007669"/>
    <property type="project" value="UniProtKB-UniRule"/>
</dbReference>
<dbReference type="EMBL" id="FTOD01000005">
    <property type="protein sequence ID" value="SIS81356.1"/>
    <property type="molecule type" value="Genomic_DNA"/>
</dbReference>
<dbReference type="NCBIfam" id="TIGR01411">
    <property type="entry name" value="tatAE"/>
    <property type="match status" value="1"/>
</dbReference>
<sequence length="59" mass="6480">MHAPTLPGMILILLAALILFGPKKLPELGRVLGKTLREFKNSASGLIEEEEGKEKKHSK</sequence>
<dbReference type="Pfam" id="PF02416">
    <property type="entry name" value="TatA_B_E"/>
    <property type="match status" value="1"/>
</dbReference>
<dbReference type="Gene3D" id="1.20.5.3310">
    <property type="match status" value="1"/>
</dbReference>
<evidence type="ECO:0000313" key="11">
    <source>
        <dbReference type="Proteomes" id="UP000186795"/>
    </source>
</evidence>
<proteinExistence type="inferred from homology"/>
<evidence type="ECO:0000313" key="10">
    <source>
        <dbReference type="EMBL" id="SIS81356.1"/>
    </source>
</evidence>
<comment type="function">
    <text evidence="9">Part of the twin-arginine translocation (Tat) system that transports large folded proteins containing a characteristic twin-arginine motif in their signal peptide across membranes. TatA could form the protein-conducting channel of the Tat system.</text>
</comment>
<dbReference type="HAMAP" id="MF_00236">
    <property type="entry name" value="TatA_E"/>
    <property type="match status" value="1"/>
</dbReference>
<dbReference type="GO" id="GO:0033281">
    <property type="term" value="C:TAT protein transport complex"/>
    <property type="evidence" value="ECO:0007669"/>
    <property type="project" value="UniProtKB-UniRule"/>
</dbReference>
<evidence type="ECO:0000256" key="9">
    <source>
        <dbReference type="HAMAP-Rule" id="MF_00236"/>
    </source>
</evidence>
<dbReference type="InterPro" id="IPR003369">
    <property type="entry name" value="TatA/B/E"/>
</dbReference>
<evidence type="ECO:0000256" key="7">
    <source>
        <dbReference type="ARBA" id="ARBA00023010"/>
    </source>
</evidence>
<accession>A0A1N7M5H0</accession>
<name>A0A1N7M5H0_9BACL</name>
<keyword evidence="8 9" id="KW-0472">Membrane</keyword>
<keyword evidence="7 9" id="KW-0811">Translocation</keyword>
<dbReference type="InterPro" id="IPR006312">
    <property type="entry name" value="TatA/E"/>
</dbReference>
<evidence type="ECO:0000256" key="6">
    <source>
        <dbReference type="ARBA" id="ARBA00022989"/>
    </source>
</evidence>
<dbReference type="Proteomes" id="UP000186795">
    <property type="component" value="Unassembled WGS sequence"/>
</dbReference>
<keyword evidence="4 9" id="KW-0812">Transmembrane</keyword>
<reference evidence="11" key="1">
    <citation type="submission" date="2017-01" db="EMBL/GenBank/DDBJ databases">
        <authorList>
            <person name="Varghese N."/>
            <person name="Submissions S."/>
        </authorList>
    </citation>
    <scope>NUCLEOTIDE SEQUENCE [LARGE SCALE GENOMIC DNA]</scope>
    <source>
        <strain evidence="11">DSM 45196</strain>
    </source>
</reference>
<dbReference type="PANTHER" id="PTHR42982">
    <property type="entry name" value="SEC-INDEPENDENT PROTEIN TRANSLOCASE PROTEIN TATA"/>
    <property type="match status" value="1"/>
</dbReference>
<keyword evidence="2 9" id="KW-0813">Transport</keyword>
<comment type="subcellular location">
    <subcellularLocation>
        <location evidence="1 9">Cell membrane</location>
        <topology evidence="1 9">Single-pass membrane protein</topology>
    </subcellularLocation>
</comment>
<dbReference type="RefSeq" id="WP_076524863.1">
    <property type="nucleotide sequence ID" value="NZ_CP048103.1"/>
</dbReference>
<evidence type="ECO:0000256" key="3">
    <source>
        <dbReference type="ARBA" id="ARBA00022475"/>
    </source>
</evidence>
<keyword evidence="11" id="KW-1185">Reference proteome</keyword>
<evidence type="ECO:0000256" key="2">
    <source>
        <dbReference type="ARBA" id="ARBA00022448"/>
    </source>
</evidence>
<organism evidence="10 11">
    <name type="scientific">Kroppenstedtia eburnea</name>
    <dbReference type="NCBI Taxonomy" id="714067"/>
    <lineage>
        <taxon>Bacteria</taxon>
        <taxon>Bacillati</taxon>
        <taxon>Bacillota</taxon>
        <taxon>Bacilli</taxon>
        <taxon>Bacillales</taxon>
        <taxon>Thermoactinomycetaceae</taxon>
        <taxon>Kroppenstedtia</taxon>
    </lineage>
</organism>